<protein>
    <submittedName>
        <fullName evidence="1">Uncharacterized protein</fullName>
    </submittedName>
</protein>
<accession>A0A0A2IKF4</accession>
<dbReference type="PhylomeDB" id="A0A0A2IKF4"/>
<gene>
    <name evidence="1" type="ORF">PEX2_083260</name>
</gene>
<dbReference type="EMBL" id="JQFZ01000259">
    <property type="protein sequence ID" value="KGO52792.1"/>
    <property type="molecule type" value="Genomic_DNA"/>
</dbReference>
<reference evidence="1 2" key="1">
    <citation type="journal article" date="2015" name="Mol. Plant Microbe Interact.">
        <title>Genome, transcriptome, and functional analyses of Penicillium expansum provide new insights into secondary metabolism and pathogenicity.</title>
        <authorList>
            <person name="Ballester A.R."/>
            <person name="Marcet-Houben M."/>
            <person name="Levin E."/>
            <person name="Sela N."/>
            <person name="Selma-Lazaro C."/>
            <person name="Carmona L."/>
            <person name="Wisniewski M."/>
            <person name="Droby S."/>
            <person name="Gonzalez-Candelas L."/>
            <person name="Gabaldon T."/>
        </authorList>
    </citation>
    <scope>NUCLEOTIDE SEQUENCE [LARGE SCALE GENOMIC DNA]</scope>
    <source>
        <strain evidence="1 2">MD-8</strain>
    </source>
</reference>
<dbReference type="OrthoDB" id="4207132at2759"/>
<dbReference type="HOGENOM" id="CLU_078302_3_0_1"/>
<dbReference type="STRING" id="27334.A0A0A2IKF4"/>
<name>A0A0A2IKF4_PENEN</name>
<organism evidence="1 2">
    <name type="scientific">Penicillium expansum</name>
    <name type="common">Blue mold rot fungus</name>
    <dbReference type="NCBI Taxonomy" id="27334"/>
    <lineage>
        <taxon>Eukaryota</taxon>
        <taxon>Fungi</taxon>
        <taxon>Dikarya</taxon>
        <taxon>Ascomycota</taxon>
        <taxon>Pezizomycotina</taxon>
        <taxon>Eurotiomycetes</taxon>
        <taxon>Eurotiomycetidae</taxon>
        <taxon>Eurotiales</taxon>
        <taxon>Aspergillaceae</taxon>
        <taxon>Penicillium</taxon>
    </lineage>
</organism>
<evidence type="ECO:0000313" key="2">
    <source>
        <dbReference type="Proteomes" id="UP000030143"/>
    </source>
</evidence>
<keyword evidence="2" id="KW-1185">Reference proteome</keyword>
<dbReference type="GeneID" id="27681016"/>
<dbReference type="VEuPathDB" id="FungiDB:PEXP_094840"/>
<dbReference type="RefSeq" id="XP_016595495.1">
    <property type="nucleotide sequence ID" value="XM_016745596.1"/>
</dbReference>
<sequence length="234" mass="26946">MSSSYSAWFRKGPDPGTIITLDQPVPSRWKILEKLNEHDYQVNEEENDEYGFRSFASAKYLCCNPISRTKNAFMRIYIQVPHRKTELDDADTRSRQATTYNPPELIAYRDLTEKGSSDTPKLLGYKIDKQDRSGLVPGGFIIWLVWEIVPGLRLGDGNGADPFWALESDEREQVRLAFLRAIAYFIGPFEKAGKPERPIMFGANWIAHFDLAKPDPSTDERDSDWDKDTSCWQW</sequence>
<evidence type="ECO:0000313" key="1">
    <source>
        <dbReference type="EMBL" id="KGO52792.1"/>
    </source>
</evidence>
<comment type="caution">
    <text evidence="1">The sequence shown here is derived from an EMBL/GenBank/DDBJ whole genome shotgun (WGS) entry which is preliminary data.</text>
</comment>
<proteinExistence type="predicted"/>
<dbReference type="AlphaFoldDB" id="A0A0A2IKF4"/>
<dbReference type="Proteomes" id="UP000030143">
    <property type="component" value="Unassembled WGS sequence"/>
</dbReference>